<comment type="caution">
    <text evidence="1">The sequence shown here is derived from an EMBL/GenBank/DDBJ whole genome shotgun (WGS) entry which is preliminary data.</text>
</comment>
<dbReference type="Proteomes" id="UP001177021">
    <property type="component" value="Unassembled WGS sequence"/>
</dbReference>
<sequence length="99" mass="11442">MLHEFYYKRNQAADESDTSRCFRTKIYPKKDEIDVCSKFLKQHENNIDFHIPAWITTVGKGVTMVTFKLDNGDTVETVPQEGSHIKSLLQHCNHPSHHG</sequence>
<gene>
    <name evidence="1" type="ORF">MILVUS5_LOCUS20723</name>
</gene>
<keyword evidence="2" id="KW-1185">Reference proteome</keyword>
<evidence type="ECO:0000313" key="1">
    <source>
        <dbReference type="EMBL" id="CAJ2653358.1"/>
    </source>
</evidence>
<proteinExistence type="predicted"/>
<protein>
    <submittedName>
        <fullName evidence="1">Uncharacterized protein</fullName>
    </submittedName>
</protein>
<reference evidence="1" key="1">
    <citation type="submission" date="2023-10" db="EMBL/GenBank/DDBJ databases">
        <authorList>
            <person name="Rodriguez Cubillos JULIANA M."/>
            <person name="De Vega J."/>
        </authorList>
    </citation>
    <scope>NUCLEOTIDE SEQUENCE</scope>
</reference>
<dbReference type="EMBL" id="CASHSV030000206">
    <property type="protein sequence ID" value="CAJ2653358.1"/>
    <property type="molecule type" value="Genomic_DNA"/>
</dbReference>
<name>A0ACB0KC72_TRIPR</name>
<organism evidence="1 2">
    <name type="scientific">Trifolium pratense</name>
    <name type="common">Red clover</name>
    <dbReference type="NCBI Taxonomy" id="57577"/>
    <lineage>
        <taxon>Eukaryota</taxon>
        <taxon>Viridiplantae</taxon>
        <taxon>Streptophyta</taxon>
        <taxon>Embryophyta</taxon>
        <taxon>Tracheophyta</taxon>
        <taxon>Spermatophyta</taxon>
        <taxon>Magnoliopsida</taxon>
        <taxon>eudicotyledons</taxon>
        <taxon>Gunneridae</taxon>
        <taxon>Pentapetalae</taxon>
        <taxon>rosids</taxon>
        <taxon>fabids</taxon>
        <taxon>Fabales</taxon>
        <taxon>Fabaceae</taxon>
        <taxon>Papilionoideae</taxon>
        <taxon>50 kb inversion clade</taxon>
        <taxon>NPAAA clade</taxon>
        <taxon>Hologalegina</taxon>
        <taxon>IRL clade</taxon>
        <taxon>Trifolieae</taxon>
        <taxon>Trifolium</taxon>
    </lineage>
</organism>
<evidence type="ECO:0000313" key="2">
    <source>
        <dbReference type="Proteomes" id="UP001177021"/>
    </source>
</evidence>
<accession>A0ACB0KC72</accession>